<feature type="chain" id="PRO_5009235140" description="Trypanosome variant surface glycoprotein (A-type)" evidence="1">
    <location>
        <begin position="29"/>
        <end position="277"/>
    </location>
</feature>
<dbReference type="AlphaFoldDB" id="A0A1G4I2U3"/>
<proteinExistence type="predicted"/>
<keyword evidence="1" id="KW-0732">Signal</keyword>
<keyword evidence="3" id="KW-1185">Reference proteome</keyword>
<evidence type="ECO:0000256" key="1">
    <source>
        <dbReference type="SAM" id="SignalP"/>
    </source>
</evidence>
<dbReference type="RefSeq" id="XP_067077517.1">
    <property type="nucleotide sequence ID" value="XM_067221416.1"/>
</dbReference>
<evidence type="ECO:0008006" key="4">
    <source>
        <dbReference type="Google" id="ProtNLM"/>
    </source>
</evidence>
<gene>
    <name evidence="2" type="ORF">TEOVI_000574200</name>
</gene>
<name>A0A1G4I2U3_TRYEQ</name>
<comment type="caution">
    <text evidence="2">The sequence shown here is derived from an EMBL/GenBank/DDBJ whole genome shotgun (WGS) entry which is preliminary data.</text>
</comment>
<dbReference type="GeneID" id="92379682"/>
<sequence length="277" mass="29124">MVRAAYSGKLIGLTCASAIAVCVGFVFGDETAANNEVTSICMERLYYKQIYDELDSWLRAAVNQKEQLAKELKELTLAELKAHDSPKAPGYAVLLALTGKRLNEQRKVIEASRPKLDSALSLLQAKEAQLRALQAISAITAPASLRDGTHGTSAVTLSWETTKSCDSTATFTLATEIDCSGETAGAEKIRQIRQHFQKAKNIASVIANINKLIELTVGAEAKGNAGGVALTSNGEGPYCPDSSGTSTAATNILAAAPPKIKSTYTKATATLTGTSGA</sequence>
<evidence type="ECO:0000313" key="2">
    <source>
        <dbReference type="EMBL" id="SCU66026.1"/>
    </source>
</evidence>
<dbReference type="EMBL" id="CZPT02000492">
    <property type="protein sequence ID" value="SCU66026.1"/>
    <property type="molecule type" value="Genomic_DNA"/>
</dbReference>
<protein>
    <recommendedName>
        <fullName evidence="4">Trypanosome variant surface glycoprotein (A-type)</fullName>
    </recommendedName>
</protein>
<accession>A0A1G4I2U3</accession>
<reference evidence="2" key="1">
    <citation type="submission" date="2016-09" db="EMBL/GenBank/DDBJ databases">
        <authorList>
            <person name="Hebert L."/>
            <person name="Moumen B."/>
        </authorList>
    </citation>
    <scope>NUCLEOTIDE SEQUENCE [LARGE SCALE GENOMIC DNA]</scope>
    <source>
        <strain evidence="2">OVI</strain>
    </source>
</reference>
<organism evidence="2 3">
    <name type="scientific">Trypanosoma equiperdum</name>
    <dbReference type="NCBI Taxonomy" id="5694"/>
    <lineage>
        <taxon>Eukaryota</taxon>
        <taxon>Discoba</taxon>
        <taxon>Euglenozoa</taxon>
        <taxon>Kinetoplastea</taxon>
        <taxon>Metakinetoplastina</taxon>
        <taxon>Trypanosomatida</taxon>
        <taxon>Trypanosomatidae</taxon>
        <taxon>Trypanosoma</taxon>
    </lineage>
</organism>
<evidence type="ECO:0000313" key="3">
    <source>
        <dbReference type="Proteomes" id="UP000195570"/>
    </source>
</evidence>
<dbReference type="VEuPathDB" id="TriTrypDB:TEOVI_000574200"/>
<dbReference type="Proteomes" id="UP000195570">
    <property type="component" value="Unassembled WGS sequence"/>
</dbReference>
<feature type="signal peptide" evidence="1">
    <location>
        <begin position="1"/>
        <end position="28"/>
    </location>
</feature>